<organism evidence="2 3">
    <name type="scientific">Araneus ventricosus</name>
    <name type="common">Orbweaver spider</name>
    <name type="synonym">Epeira ventricosa</name>
    <dbReference type="NCBI Taxonomy" id="182803"/>
    <lineage>
        <taxon>Eukaryota</taxon>
        <taxon>Metazoa</taxon>
        <taxon>Ecdysozoa</taxon>
        <taxon>Arthropoda</taxon>
        <taxon>Chelicerata</taxon>
        <taxon>Arachnida</taxon>
        <taxon>Araneae</taxon>
        <taxon>Araneomorphae</taxon>
        <taxon>Entelegynae</taxon>
        <taxon>Araneoidea</taxon>
        <taxon>Araneidae</taxon>
        <taxon>Araneus</taxon>
    </lineage>
</organism>
<feature type="non-terminal residue" evidence="2">
    <location>
        <position position="1"/>
    </location>
</feature>
<feature type="region of interest" description="Disordered" evidence="1">
    <location>
        <begin position="1"/>
        <end position="45"/>
    </location>
</feature>
<comment type="caution">
    <text evidence="2">The sequence shown here is derived from an EMBL/GenBank/DDBJ whole genome shotgun (WGS) entry which is preliminary data.</text>
</comment>
<dbReference type="AlphaFoldDB" id="A0A4Y2M3G9"/>
<evidence type="ECO:0000313" key="2">
    <source>
        <dbReference type="EMBL" id="GBN21511.1"/>
    </source>
</evidence>
<name>A0A4Y2M3G9_ARAVE</name>
<proteinExistence type="predicted"/>
<dbReference type="Proteomes" id="UP000499080">
    <property type="component" value="Unassembled WGS sequence"/>
</dbReference>
<reference evidence="2 3" key="1">
    <citation type="journal article" date="2019" name="Sci. Rep.">
        <title>Orb-weaving spider Araneus ventricosus genome elucidates the spidroin gene catalogue.</title>
        <authorList>
            <person name="Kono N."/>
            <person name="Nakamura H."/>
            <person name="Ohtoshi R."/>
            <person name="Moran D.A.P."/>
            <person name="Shinohara A."/>
            <person name="Yoshida Y."/>
            <person name="Fujiwara M."/>
            <person name="Mori M."/>
            <person name="Tomita M."/>
            <person name="Arakawa K."/>
        </authorList>
    </citation>
    <scope>NUCLEOTIDE SEQUENCE [LARGE SCALE GENOMIC DNA]</scope>
</reference>
<keyword evidence="3" id="KW-1185">Reference proteome</keyword>
<feature type="compositionally biased region" description="Basic residues" evidence="1">
    <location>
        <begin position="26"/>
        <end position="36"/>
    </location>
</feature>
<accession>A0A4Y2M3G9</accession>
<evidence type="ECO:0000256" key="1">
    <source>
        <dbReference type="SAM" id="MobiDB-lite"/>
    </source>
</evidence>
<dbReference type="EMBL" id="BGPR01006747">
    <property type="protein sequence ID" value="GBN21511.1"/>
    <property type="molecule type" value="Genomic_DNA"/>
</dbReference>
<sequence length="68" mass="7495">KTFPSVPEDSEKTFPLLPEDSEKRQSKGTRHRKKPSSRFSATEKAAKGKLSLSAIHSRAIPLANCDSI</sequence>
<protein>
    <submittedName>
        <fullName evidence="2">Uncharacterized protein</fullName>
    </submittedName>
</protein>
<evidence type="ECO:0000313" key="3">
    <source>
        <dbReference type="Proteomes" id="UP000499080"/>
    </source>
</evidence>
<gene>
    <name evidence="2" type="ORF">AVEN_218895_1</name>
</gene>